<keyword evidence="4" id="KW-0145">Chemotaxis</keyword>
<dbReference type="SMART" id="SM00283">
    <property type="entry name" value="MA"/>
    <property type="match status" value="1"/>
</dbReference>
<evidence type="ECO:0000256" key="12">
    <source>
        <dbReference type="SAM" id="Coils"/>
    </source>
</evidence>
<dbReference type="HOGENOM" id="CLU_000445_107_16_6"/>
<evidence type="ECO:0000259" key="15">
    <source>
        <dbReference type="PROSITE" id="PS50885"/>
    </source>
</evidence>
<dbReference type="InterPro" id="IPR051310">
    <property type="entry name" value="MCP_chemotaxis"/>
</dbReference>
<feature type="domain" description="Methyl-accepting transducer" evidence="14">
    <location>
        <begin position="270"/>
        <end position="499"/>
    </location>
</feature>
<proteinExistence type="inferred from homology"/>
<keyword evidence="6 13" id="KW-0812">Transmembrane</keyword>
<dbReference type="CDD" id="cd06225">
    <property type="entry name" value="HAMP"/>
    <property type="match status" value="1"/>
</dbReference>
<protein>
    <submittedName>
        <fullName evidence="16">Chemotaxis protein</fullName>
    </submittedName>
</protein>
<keyword evidence="2" id="KW-1003">Cell membrane</keyword>
<evidence type="ECO:0000256" key="5">
    <source>
        <dbReference type="ARBA" id="ARBA00022519"/>
    </source>
</evidence>
<dbReference type="GO" id="GO:0005886">
    <property type="term" value="C:plasma membrane"/>
    <property type="evidence" value="ECO:0007669"/>
    <property type="project" value="UniProtKB-SubCell"/>
</dbReference>
<comment type="similarity">
    <text evidence="10">Belongs to the methyl-accepting chemotaxis (MCP) protein family.</text>
</comment>
<feature type="transmembrane region" description="Helical" evidence="13">
    <location>
        <begin position="12"/>
        <end position="31"/>
    </location>
</feature>
<keyword evidence="9 11" id="KW-0807">Transducer</keyword>
<keyword evidence="17" id="KW-1185">Reference proteome</keyword>
<dbReference type="KEGG" id="hav:AT03_15605"/>
<feature type="domain" description="HAMP" evidence="15">
    <location>
        <begin position="213"/>
        <end position="265"/>
    </location>
</feature>
<organism evidence="16 17">
    <name type="scientific">Hafnia alvei FB1</name>
    <dbReference type="NCBI Taxonomy" id="1453496"/>
    <lineage>
        <taxon>Bacteria</taxon>
        <taxon>Pseudomonadati</taxon>
        <taxon>Pseudomonadota</taxon>
        <taxon>Gammaproteobacteria</taxon>
        <taxon>Enterobacterales</taxon>
        <taxon>Hafniaceae</taxon>
        <taxon>Hafnia</taxon>
    </lineage>
</organism>
<dbReference type="GO" id="GO:0004888">
    <property type="term" value="F:transmembrane signaling receptor activity"/>
    <property type="evidence" value="ECO:0007669"/>
    <property type="project" value="InterPro"/>
</dbReference>
<evidence type="ECO:0000256" key="6">
    <source>
        <dbReference type="ARBA" id="ARBA00022692"/>
    </source>
</evidence>
<dbReference type="InterPro" id="IPR004090">
    <property type="entry name" value="Chemotax_Me-accpt_rcpt"/>
</dbReference>
<dbReference type="PATRIC" id="fig|1453496.5.peg.3194"/>
<dbReference type="SUPFAM" id="SSF58104">
    <property type="entry name" value="Methyl-accepting chemotaxis protein (MCP) signaling domain"/>
    <property type="match status" value="1"/>
</dbReference>
<evidence type="ECO:0000256" key="8">
    <source>
        <dbReference type="ARBA" id="ARBA00023136"/>
    </source>
</evidence>
<evidence type="ECO:0000313" key="16">
    <source>
        <dbReference type="EMBL" id="AIU73671.1"/>
    </source>
</evidence>
<comment type="subcellular location">
    <subcellularLocation>
        <location evidence="1">Cell inner membrane</location>
        <topology evidence="1">Multi-pass membrane protein</topology>
    </subcellularLocation>
</comment>
<reference evidence="16 17" key="1">
    <citation type="journal article" date="2014" name="Gut Pathog.">
        <title>Gene clusters of Hafnia alvei strain FB1 important in survival and pathogenesis: a draft genome perspective.</title>
        <authorList>
            <person name="Tan J.Y."/>
            <person name="Yin W.F."/>
            <person name="Chan K.G."/>
        </authorList>
    </citation>
    <scope>NUCLEOTIDE SEQUENCE [LARGE SCALE GENOMIC DNA]</scope>
    <source>
        <strain evidence="16 17">FB1</strain>
    </source>
</reference>
<evidence type="ECO:0000256" key="1">
    <source>
        <dbReference type="ARBA" id="ARBA00004429"/>
    </source>
</evidence>
<evidence type="ECO:0000313" key="17">
    <source>
        <dbReference type="Proteomes" id="UP000029986"/>
    </source>
</evidence>
<dbReference type="SUPFAM" id="SSF47170">
    <property type="entry name" value="Aspartate receptor, ligand-binding domain"/>
    <property type="match status" value="1"/>
</dbReference>
<keyword evidence="12" id="KW-0175">Coiled coil</keyword>
<evidence type="ECO:0000256" key="3">
    <source>
        <dbReference type="ARBA" id="ARBA00022481"/>
    </source>
</evidence>
<keyword evidence="7 13" id="KW-1133">Transmembrane helix</keyword>
<keyword evidence="3" id="KW-0488">Methylation</keyword>
<dbReference type="GO" id="GO:0006935">
    <property type="term" value="P:chemotaxis"/>
    <property type="evidence" value="ECO:0007669"/>
    <property type="project" value="UniProtKB-KW"/>
</dbReference>
<dbReference type="InterPro" id="IPR004089">
    <property type="entry name" value="MCPsignal_dom"/>
</dbReference>
<feature type="coiled-coil region" evidence="12">
    <location>
        <begin position="470"/>
        <end position="508"/>
    </location>
</feature>
<evidence type="ECO:0000256" key="7">
    <source>
        <dbReference type="ARBA" id="ARBA00022989"/>
    </source>
</evidence>
<feature type="transmembrane region" description="Helical" evidence="13">
    <location>
        <begin position="189"/>
        <end position="211"/>
    </location>
</feature>
<evidence type="ECO:0000256" key="10">
    <source>
        <dbReference type="ARBA" id="ARBA00029447"/>
    </source>
</evidence>
<dbReference type="InterPro" id="IPR003122">
    <property type="entry name" value="Tar_rcpt_lig-bd"/>
</dbReference>
<evidence type="ECO:0000256" key="9">
    <source>
        <dbReference type="ARBA" id="ARBA00023224"/>
    </source>
</evidence>
<dbReference type="Pfam" id="PF00015">
    <property type="entry name" value="MCPsignal"/>
    <property type="match status" value="1"/>
</dbReference>
<sequence length="550" mass="59234">MFERLKISQGLMGVLALFCIIQIFSGSWSILDASGTNDRLTQISSGFNQIMAMDNAYASVTEIREEVLKDALMLATQPQDAKARQSLGELRQNLTEVDQQMEKFYQLSQANQNEIERTKNVKSLYERARGDLLQLIVSLENNDLVKFQSIMHNSSSTHFMSALDDTSAYVANSIITPAANAAQASYRQMLPLSLSFMFVFIVLTGSVLVWIRKYVLNKINQVIDYQAAIAHGDLSIEIDANGNNEIGKLMQGLKHMRDELANTVSAVRAGTQNIYTGVQEIAAGNSDLSSRTEEQASSLEETAASMEQLSATVKNNADSANAATSLVKRASSSAVNGGEITRKMVVTMSDIADSSRKIGDITSVIDGIAFQTNILALNAAVEAARAGEQGRGFAVVAGEVRSLAQRSAQAAKEIKTLIDASVLRVDQGNDLVENVSGAMTEIVTAIGQVTETMQEISSASEEQSRGITQIAQAVNEMDKVTQQNAALVEQSASAASALEDQADRLNQTVAVFKLATSGSAPEKIRVQPQAVAAPKLKAVADDNGENWDSF</sequence>
<evidence type="ECO:0000256" key="2">
    <source>
        <dbReference type="ARBA" id="ARBA00022475"/>
    </source>
</evidence>
<dbReference type="InterPro" id="IPR003660">
    <property type="entry name" value="HAMP_dom"/>
</dbReference>
<dbReference type="GO" id="GO:0007165">
    <property type="term" value="P:signal transduction"/>
    <property type="evidence" value="ECO:0007669"/>
    <property type="project" value="UniProtKB-KW"/>
</dbReference>
<dbReference type="PROSITE" id="PS50885">
    <property type="entry name" value="HAMP"/>
    <property type="match status" value="1"/>
</dbReference>
<dbReference type="Gene3D" id="1.10.287.950">
    <property type="entry name" value="Methyl-accepting chemotaxis protein"/>
    <property type="match status" value="1"/>
</dbReference>
<gene>
    <name evidence="16" type="ORF">AT03_15605</name>
</gene>
<dbReference type="CDD" id="cd11386">
    <property type="entry name" value="MCP_signal"/>
    <property type="match status" value="1"/>
</dbReference>
<evidence type="ECO:0000256" key="4">
    <source>
        <dbReference type="ARBA" id="ARBA00022500"/>
    </source>
</evidence>
<evidence type="ECO:0000259" key="14">
    <source>
        <dbReference type="PROSITE" id="PS50111"/>
    </source>
</evidence>
<evidence type="ECO:0000256" key="13">
    <source>
        <dbReference type="SAM" id="Phobius"/>
    </source>
</evidence>
<dbReference type="Gene3D" id="1.20.120.30">
    <property type="entry name" value="Aspartate receptor, ligand-binding domain"/>
    <property type="match status" value="1"/>
</dbReference>
<dbReference type="Pfam" id="PF00672">
    <property type="entry name" value="HAMP"/>
    <property type="match status" value="1"/>
</dbReference>
<dbReference type="EMBL" id="CP009706">
    <property type="protein sequence ID" value="AIU73671.1"/>
    <property type="molecule type" value="Genomic_DNA"/>
</dbReference>
<dbReference type="PANTHER" id="PTHR43531">
    <property type="entry name" value="PROTEIN ICFG"/>
    <property type="match status" value="1"/>
</dbReference>
<dbReference type="OrthoDB" id="9765776at2"/>
<name>A0A097R4L8_HAFAL</name>
<accession>A0A097R4L8</accession>
<dbReference type="PANTHER" id="PTHR43531:SF14">
    <property type="entry name" value="METHYL-ACCEPTING CHEMOTAXIS PROTEIN I-RELATED"/>
    <property type="match status" value="1"/>
</dbReference>
<keyword evidence="5" id="KW-0997">Cell inner membrane</keyword>
<dbReference type="PRINTS" id="PR00260">
    <property type="entry name" value="CHEMTRNSDUCR"/>
</dbReference>
<keyword evidence="8 13" id="KW-0472">Membrane</keyword>
<dbReference type="FunFam" id="1.10.287.950:FF:000001">
    <property type="entry name" value="Methyl-accepting chemotaxis sensory transducer"/>
    <property type="match status" value="1"/>
</dbReference>
<dbReference type="eggNOG" id="COG0840">
    <property type="taxonomic scope" value="Bacteria"/>
</dbReference>
<dbReference type="SMART" id="SM00304">
    <property type="entry name" value="HAMP"/>
    <property type="match status" value="1"/>
</dbReference>
<dbReference type="RefSeq" id="WP_025797560.1">
    <property type="nucleotide sequence ID" value="NZ_CP009706.1"/>
</dbReference>
<dbReference type="Pfam" id="PF02203">
    <property type="entry name" value="TarH"/>
    <property type="match status" value="1"/>
</dbReference>
<evidence type="ECO:0000256" key="11">
    <source>
        <dbReference type="PROSITE-ProRule" id="PRU00284"/>
    </source>
</evidence>
<dbReference type="PROSITE" id="PS50111">
    <property type="entry name" value="CHEMOTAXIS_TRANSDUC_2"/>
    <property type="match status" value="1"/>
</dbReference>
<dbReference type="Proteomes" id="UP000029986">
    <property type="component" value="Chromosome"/>
</dbReference>
<dbReference type="InterPro" id="IPR035440">
    <property type="entry name" value="4HB_MCP_dom_sf"/>
</dbReference>
<dbReference type="AlphaFoldDB" id="A0A097R4L8"/>